<dbReference type="GO" id="GO:0005524">
    <property type="term" value="F:ATP binding"/>
    <property type="evidence" value="ECO:0007669"/>
    <property type="project" value="UniProtKB-KW"/>
</dbReference>
<evidence type="ECO:0000313" key="6">
    <source>
        <dbReference type="EMBL" id="KAI1871918.1"/>
    </source>
</evidence>
<feature type="region of interest" description="Disordered" evidence="3">
    <location>
        <begin position="497"/>
        <end position="533"/>
    </location>
</feature>
<evidence type="ECO:0000256" key="4">
    <source>
        <dbReference type="SAM" id="Phobius"/>
    </source>
</evidence>
<feature type="region of interest" description="Disordered" evidence="3">
    <location>
        <begin position="435"/>
        <end position="460"/>
    </location>
</feature>
<dbReference type="EMBL" id="JAFIMR010000012">
    <property type="protein sequence ID" value="KAI1871918.1"/>
    <property type="molecule type" value="Genomic_DNA"/>
</dbReference>
<dbReference type="PANTHER" id="PTHR46228">
    <property type="entry name" value="KELCH DOMAIN-CONTAINING PROTEIN"/>
    <property type="match status" value="1"/>
</dbReference>
<keyword evidence="7" id="KW-1185">Reference proteome</keyword>
<keyword evidence="4" id="KW-1133">Transmembrane helix</keyword>
<accession>A0A9P9WNY9</accession>
<dbReference type="InterPro" id="IPR015915">
    <property type="entry name" value="Kelch-typ_b-propeller"/>
</dbReference>
<gene>
    <name evidence="6" type="ORF">JX265_005904</name>
</gene>
<evidence type="ECO:0008006" key="8">
    <source>
        <dbReference type="Google" id="ProtNLM"/>
    </source>
</evidence>
<dbReference type="Pfam" id="PF24681">
    <property type="entry name" value="Kelch_KLHDC2_KLHL20_DRC7"/>
    <property type="match status" value="1"/>
</dbReference>
<sequence>MASWRRAAALLGWLSVCAVAVDPYSSSDYIRRTGHSVAIIGKTLYIDGGEVALLYDGKASQGQSTYQMNDTLTIPLDVSWTNQTVPITPIAKTAPVFDGAALWVDQSTKSMYMWGGQGPWGNLSKTRDLWRFEQEGSAGSWSKQAAANPDVFMSIKRSTVAEITTCNGMGFYAGGFGSVWTDNSFATGSLGTPVPGMLTYNMTSGIWTNNSMAAVNRYETLIGGSAACLPSFGTSGKGMMMTIGGEIARREGYNSSEPNLVGLGNLTFWDIETQTWFSQQTTGDIPSPRSKFCTASADSPNGSVEIFLWGGYDALNKISFQDVYVLSIPGFVWIKTNVKTGGPRAGQQCIMYGRQMFVIGGKNSDKGFTASFRDPDPWINGIHVLDVSSLSWSSKYDAEAADYESPSVVNEWYSAGKQKDVTWTSDSVKALFVGKGKSSNSSGGNASSNGSSAGSSGSSSSAPIGAIVGGVVGGVAALVLAALAAFFFMRRTKQATNPNEQQPLHGVGYGRPGELTPPLYDQQQEKTPQELSSIRSPAMLATEERPTELAHHSWHDQQQLWHDQNETQWRQQGWAKRQPGYLDHIIQGRSKAHGYVRVALVPARKSEWALFHDIHGAFMWHAKYIPTRLEEILFSDHAALDISNWIGVIQEHTPSVARRCVLDDWKKLGPKRCVLAVSPPAELKFIVPDVETIIVFSREGSASIGPQWQQMARMEGQKGHHFQIIRPETRVDDGEGFERWGADLDRVRDNALRELTL</sequence>
<feature type="transmembrane region" description="Helical" evidence="4">
    <location>
        <begin position="464"/>
        <end position="488"/>
    </location>
</feature>
<reference evidence="6" key="1">
    <citation type="submission" date="2021-03" db="EMBL/GenBank/DDBJ databases">
        <title>Revisited historic fungal species revealed as producer of novel bioactive compounds through whole genome sequencing and comparative genomics.</title>
        <authorList>
            <person name="Vignolle G.A."/>
            <person name="Hochenegger N."/>
            <person name="Mach R.L."/>
            <person name="Mach-Aigner A.R."/>
            <person name="Javad Rahimi M."/>
            <person name="Salim K.A."/>
            <person name="Chan C.M."/>
            <person name="Lim L.B.L."/>
            <person name="Cai F."/>
            <person name="Druzhinina I.S."/>
            <person name="U'Ren J.M."/>
            <person name="Derntl C."/>
        </authorList>
    </citation>
    <scope>NUCLEOTIDE SEQUENCE</scope>
    <source>
        <strain evidence="6">TUCIM 5799</strain>
    </source>
</reference>
<keyword evidence="1" id="KW-0880">Kelch repeat</keyword>
<evidence type="ECO:0000256" key="1">
    <source>
        <dbReference type="ARBA" id="ARBA00022441"/>
    </source>
</evidence>
<dbReference type="SUPFAM" id="SSF117281">
    <property type="entry name" value="Kelch motif"/>
    <property type="match status" value="1"/>
</dbReference>
<evidence type="ECO:0000313" key="7">
    <source>
        <dbReference type="Proteomes" id="UP000829685"/>
    </source>
</evidence>
<comment type="caution">
    <text evidence="6">The sequence shown here is derived from an EMBL/GenBank/DDBJ whole genome shotgun (WGS) entry which is preliminary data.</text>
</comment>
<keyword evidence="2" id="KW-0677">Repeat</keyword>
<keyword evidence="4" id="KW-0812">Transmembrane</keyword>
<organism evidence="6 7">
    <name type="scientific">Neoarthrinium moseri</name>
    <dbReference type="NCBI Taxonomy" id="1658444"/>
    <lineage>
        <taxon>Eukaryota</taxon>
        <taxon>Fungi</taxon>
        <taxon>Dikarya</taxon>
        <taxon>Ascomycota</taxon>
        <taxon>Pezizomycotina</taxon>
        <taxon>Sordariomycetes</taxon>
        <taxon>Xylariomycetidae</taxon>
        <taxon>Amphisphaeriales</taxon>
        <taxon>Apiosporaceae</taxon>
        <taxon>Neoarthrinium</taxon>
    </lineage>
</organism>
<feature type="chain" id="PRO_5040425870" description="Kelch repeat protein" evidence="5">
    <location>
        <begin position="21"/>
        <end position="757"/>
    </location>
</feature>
<name>A0A9P9WNY9_9PEZI</name>
<evidence type="ECO:0000256" key="2">
    <source>
        <dbReference type="ARBA" id="ARBA00022737"/>
    </source>
</evidence>
<dbReference type="Proteomes" id="UP000829685">
    <property type="component" value="Unassembled WGS sequence"/>
</dbReference>
<feature type="signal peptide" evidence="5">
    <location>
        <begin position="1"/>
        <end position="20"/>
    </location>
</feature>
<dbReference type="AlphaFoldDB" id="A0A9P9WNY9"/>
<keyword evidence="5" id="KW-0732">Signal</keyword>
<dbReference type="InterPro" id="IPR011043">
    <property type="entry name" value="Gal_Oxase/kelch_b-propeller"/>
</dbReference>
<protein>
    <recommendedName>
        <fullName evidence="8">Kelch repeat protein</fullName>
    </recommendedName>
</protein>
<proteinExistence type="predicted"/>
<dbReference type="Gene3D" id="2.120.10.80">
    <property type="entry name" value="Kelch-type beta propeller"/>
    <property type="match status" value="2"/>
</dbReference>
<dbReference type="SUPFAM" id="SSF50965">
    <property type="entry name" value="Galactose oxidase, central domain"/>
    <property type="match status" value="1"/>
</dbReference>
<keyword evidence="4" id="KW-0472">Membrane</keyword>
<evidence type="ECO:0000256" key="5">
    <source>
        <dbReference type="SAM" id="SignalP"/>
    </source>
</evidence>
<dbReference type="PANTHER" id="PTHR46228:SF2">
    <property type="entry name" value="KELCH REPEAT PROTEIN (AFU_ORTHOLOGUE AFUA_4G14350)"/>
    <property type="match status" value="1"/>
</dbReference>
<evidence type="ECO:0000256" key="3">
    <source>
        <dbReference type="SAM" id="MobiDB-lite"/>
    </source>
</evidence>